<dbReference type="InterPro" id="IPR029063">
    <property type="entry name" value="SAM-dependent_MTases_sf"/>
</dbReference>
<dbReference type="PANTHER" id="PTHR43317">
    <property type="entry name" value="THERMOSPERMINE SYNTHASE ACAULIS5"/>
    <property type="match status" value="1"/>
</dbReference>
<protein>
    <submittedName>
        <fullName evidence="2">Spermidine synthase</fullName>
    </submittedName>
</protein>
<dbReference type="EMBL" id="CP039690">
    <property type="protein sequence ID" value="QCI67112.1"/>
    <property type="molecule type" value="Genomic_DNA"/>
</dbReference>
<dbReference type="KEGG" id="pstg:E8M01_24460"/>
<dbReference type="GO" id="GO:0006596">
    <property type="term" value="P:polyamine biosynthetic process"/>
    <property type="evidence" value="ECO:0007669"/>
    <property type="project" value="UniProtKB-KW"/>
</dbReference>
<proteinExistence type="predicted"/>
<dbReference type="Gene3D" id="3.40.50.150">
    <property type="entry name" value="Vaccinia Virus protein VP39"/>
    <property type="match status" value="1"/>
</dbReference>
<sequence>MIPWQLLDTATMPGGGELRLKRRGAEFSIMSGQIELMNSRLSSSEEALATKSCNRLGDRARPHMLIGGLGMGFTLRTALTGLGPDARVTVAELVPAVVAWARGPMAEIFGTSLTDPRVSIRETDVGDLIRSGAAAYDAILLDVDNGPEGLSRDANNELYGMGGLRAARTALRPGGILAVWSSAPAPAFTQRLREAGFSVDEIRVRANGTGGGARHVIWMAASPGAPALPRRPSRAP</sequence>
<dbReference type="OrthoDB" id="9793351at2"/>
<dbReference type="RefSeq" id="WP_136962550.1">
    <property type="nucleotide sequence ID" value="NZ_CP039690.1"/>
</dbReference>
<evidence type="ECO:0000256" key="1">
    <source>
        <dbReference type="ARBA" id="ARBA00023115"/>
    </source>
</evidence>
<organism evidence="2 3">
    <name type="scientific">Phreatobacter stygius</name>
    <dbReference type="NCBI Taxonomy" id="1940610"/>
    <lineage>
        <taxon>Bacteria</taxon>
        <taxon>Pseudomonadati</taxon>
        <taxon>Pseudomonadota</taxon>
        <taxon>Alphaproteobacteria</taxon>
        <taxon>Hyphomicrobiales</taxon>
        <taxon>Phreatobacteraceae</taxon>
        <taxon>Phreatobacter</taxon>
    </lineage>
</organism>
<dbReference type="FunFam" id="3.40.50.150:FF:000625">
    <property type="entry name" value="Spermidine synthase"/>
    <property type="match status" value="1"/>
</dbReference>
<dbReference type="AlphaFoldDB" id="A0A4D7BGX1"/>
<accession>A0A4D7BGX1</accession>
<keyword evidence="1" id="KW-0620">Polyamine biosynthesis</keyword>
<keyword evidence="3" id="KW-1185">Reference proteome</keyword>
<dbReference type="SUPFAM" id="SSF53335">
    <property type="entry name" value="S-adenosyl-L-methionine-dependent methyltransferases"/>
    <property type="match status" value="1"/>
</dbReference>
<dbReference type="PANTHER" id="PTHR43317:SF3">
    <property type="entry name" value="BLR2883 PROTEIN"/>
    <property type="match status" value="1"/>
</dbReference>
<evidence type="ECO:0000313" key="2">
    <source>
        <dbReference type="EMBL" id="QCI67112.1"/>
    </source>
</evidence>
<name>A0A4D7BGX1_9HYPH</name>
<gene>
    <name evidence="2" type="ORF">E8M01_24460</name>
</gene>
<dbReference type="Proteomes" id="UP000298781">
    <property type="component" value="Chromosome"/>
</dbReference>
<evidence type="ECO:0000313" key="3">
    <source>
        <dbReference type="Proteomes" id="UP000298781"/>
    </source>
</evidence>
<reference evidence="2 3" key="1">
    <citation type="submission" date="2019-04" db="EMBL/GenBank/DDBJ databases">
        <title>Phreatobacter aquaticus sp. nov.</title>
        <authorList>
            <person name="Choi A."/>
        </authorList>
    </citation>
    <scope>NUCLEOTIDE SEQUENCE [LARGE SCALE GENOMIC DNA]</scope>
    <source>
        <strain evidence="2 3">KCTC 52518</strain>
    </source>
</reference>